<dbReference type="InterPro" id="IPR015919">
    <property type="entry name" value="Cadherin-like_sf"/>
</dbReference>
<evidence type="ECO:0000256" key="1">
    <source>
        <dbReference type="ARBA" id="ARBA00004167"/>
    </source>
</evidence>
<evidence type="ECO:0000256" key="4">
    <source>
        <dbReference type="ARBA" id="ARBA00023136"/>
    </source>
</evidence>
<feature type="non-terminal residue" evidence="8">
    <location>
        <position position="1"/>
    </location>
</feature>
<keyword evidence="4" id="KW-0472">Membrane</keyword>
<evidence type="ECO:0000256" key="6">
    <source>
        <dbReference type="PROSITE-ProRule" id="PRU00043"/>
    </source>
</evidence>
<feature type="non-terminal residue" evidence="8">
    <location>
        <position position="66"/>
    </location>
</feature>
<evidence type="ECO:0000256" key="2">
    <source>
        <dbReference type="ARBA" id="ARBA00022692"/>
    </source>
</evidence>
<accession>A0A850YJA4</accession>
<dbReference type="PRINTS" id="PR00205">
    <property type="entry name" value="CADHERIN"/>
</dbReference>
<dbReference type="PANTHER" id="PTHR24028">
    <property type="entry name" value="CADHERIN-87A"/>
    <property type="match status" value="1"/>
</dbReference>
<evidence type="ECO:0000256" key="5">
    <source>
        <dbReference type="ARBA" id="ARBA00023180"/>
    </source>
</evidence>
<name>A0A850YJA4_AEGCA</name>
<organism evidence="8 9">
    <name type="scientific">Aegithalos caudatus</name>
    <name type="common">Long-tailed tit</name>
    <name type="synonym">Acredula caudata</name>
    <dbReference type="NCBI Taxonomy" id="73327"/>
    <lineage>
        <taxon>Eukaryota</taxon>
        <taxon>Metazoa</taxon>
        <taxon>Chordata</taxon>
        <taxon>Craniata</taxon>
        <taxon>Vertebrata</taxon>
        <taxon>Euteleostomi</taxon>
        <taxon>Archelosauria</taxon>
        <taxon>Archosauria</taxon>
        <taxon>Dinosauria</taxon>
        <taxon>Saurischia</taxon>
        <taxon>Theropoda</taxon>
        <taxon>Coelurosauria</taxon>
        <taxon>Aves</taxon>
        <taxon>Neognathae</taxon>
        <taxon>Neoaves</taxon>
        <taxon>Telluraves</taxon>
        <taxon>Australaves</taxon>
        <taxon>Passeriformes</taxon>
        <taxon>Sylvioidea</taxon>
        <taxon>Aegithalidae</taxon>
        <taxon>Aegithalos</taxon>
    </lineage>
</organism>
<dbReference type="SUPFAM" id="SSF49313">
    <property type="entry name" value="Cadherin-like"/>
    <property type="match status" value="1"/>
</dbReference>
<keyword evidence="3" id="KW-1133">Transmembrane helix</keyword>
<evidence type="ECO:0000256" key="3">
    <source>
        <dbReference type="ARBA" id="ARBA00022989"/>
    </source>
</evidence>
<dbReference type="GO" id="GO:0007156">
    <property type="term" value="P:homophilic cell adhesion via plasma membrane adhesion molecules"/>
    <property type="evidence" value="ECO:0007669"/>
    <property type="project" value="InterPro"/>
</dbReference>
<dbReference type="GO" id="GO:0005509">
    <property type="term" value="F:calcium ion binding"/>
    <property type="evidence" value="ECO:0007669"/>
    <property type="project" value="UniProtKB-UniRule"/>
</dbReference>
<dbReference type="Gene3D" id="2.60.40.60">
    <property type="entry name" value="Cadherins"/>
    <property type="match status" value="1"/>
</dbReference>
<sequence>ISYQLSTAVAQSDSAFVIDPITGEIKLTRGLDFEAAQTHEFRIRARDSGGLTAICKVLVEVVDVND</sequence>
<proteinExistence type="predicted"/>
<dbReference type="InterPro" id="IPR050174">
    <property type="entry name" value="Protocadherin/Cadherin-CA"/>
</dbReference>
<dbReference type="PROSITE" id="PS50268">
    <property type="entry name" value="CADHERIN_2"/>
    <property type="match status" value="1"/>
</dbReference>
<feature type="domain" description="Cadherin" evidence="7">
    <location>
        <begin position="1"/>
        <end position="66"/>
    </location>
</feature>
<keyword evidence="9" id="KW-1185">Reference proteome</keyword>
<protein>
    <submittedName>
        <fullName evidence="8">PCDBD protein</fullName>
    </submittedName>
</protein>
<keyword evidence="6" id="KW-0106">Calcium</keyword>
<dbReference type="InterPro" id="IPR002126">
    <property type="entry name" value="Cadherin-like_dom"/>
</dbReference>
<comment type="subcellular location">
    <subcellularLocation>
        <location evidence="1">Membrane</location>
        <topology evidence="1">Single-pass membrane protein</topology>
    </subcellularLocation>
</comment>
<gene>
    <name evidence="8" type="primary">Pcdhb13_3</name>
    <name evidence="8" type="ORF">AEGCAU_R14881</name>
</gene>
<keyword evidence="5" id="KW-0325">Glycoprotein</keyword>
<dbReference type="SMART" id="SM00112">
    <property type="entry name" value="CA"/>
    <property type="match status" value="1"/>
</dbReference>
<dbReference type="Proteomes" id="UP000628412">
    <property type="component" value="Unassembled WGS sequence"/>
</dbReference>
<evidence type="ECO:0000259" key="7">
    <source>
        <dbReference type="PROSITE" id="PS50268"/>
    </source>
</evidence>
<evidence type="ECO:0000313" key="8">
    <source>
        <dbReference type="EMBL" id="NWH94446.1"/>
    </source>
</evidence>
<comment type="caution">
    <text evidence="8">The sequence shown here is derived from an EMBL/GenBank/DDBJ whole genome shotgun (WGS) entry which is preliminary data.</text>
</comment>
<evidence type="ECO:0000313" key="9">
    <source>
        <dbReference type="Proteomes" id="UP000628412"/>
    </source>
</evidence>
<keyword evidence="2" id="KW-0812">Transmembrane</keyword>
<dbReference type="CDD" id="cd11304">
    <property type="entry name" value="Cadherin_repeat"/>
    <property type="match status" value="1"/>
</dbReference>
<reference evidence="8" key="1">
    <citation type="submission" date="2019-10" db="EMBL/GenBank/DDBJ databases">
        <title>Bird 10,000 Genomes (B10K) Project - Family phase.</title>
        <authorList>
            <person name="Zhang G."/>
        </authorList>
    </citation>
    <scope>NUCLEOTIDE SEQUENCE</scope>
    <source>
        <strain evidence="8">B10K-DU-002-10</strain>
        <tissue evidence="8">Muscle</tissue>
    </source>
</reference>
<dbReference type="AlphaFoldDB" id="A0A850YJA4"/>
<dbReference type="EMBL" id="WEIU01021198">
    <property type="protein sequence ID" value="NWH94446.1"/>
    <property type="molecule type" value="Genomic_DNA"/>
</dbReference>
<dbReference type="GO" id="GO:0016020">
    <property type="term" value="C:membrane"/>
    <property type="evidence" value="ECO:0007669"/>
    <property type="project" value="UniProtKB-SubCell"/>
</dbReference>
<dbReference type="Pfam" id="PF00028">
    <property type="entry name" value="Cadherin"/>
    <property type="match status" value="1"/>
</dbReference>